<reference evidence="5" key="1">
    <citation type="journal article" date="2019" name="bioRxiv">
        <title>The Genome of the Zebra Mussel, Dreissena polymorpha: A Resource for Invasive Species Research.</title>
        <authorList>
            <person name="McCartney M.A."/>
            <person name="Auch B."/>
            <person name="Kono T."/>
            <person name="Mallez S."/>
            <person name="Zhang Y."/>
            <person name="Obille A."/>
            <person name="Becker A."/>
            <person name="Abrahante J.E."/>
            <person name="Garbe J."/>
            <person name="Badalamenti J.P."/>
            <person name="Herman A."/>
            <person name="Mangelson H."/>
            <person name="Liachko I."/>
            <person name="Sullivan S."/>
            <person name="Sone E.D."/>
            <person name="Koren S."/>
            <person name="Silverstein K.A.T."/>
            <person name="Beckman K.B."/>
            <person name="Gohl D.M."/>
        </authorList>
    </citation>
    <scope>NUCLEOTIDE SEQUENCE</scope>
    <source>
        <strain evidence="5">Duluth1</strain>
        <tissue evidence="5">Whole animal</tissue>
    </source>
</reference>
<dbReference type="InterPro" id="IPR052631">
    <property type="entry name" value="Paired_homeobox_Bicoid"/>
</dbReference>
<dbReference type="Pfam" id="PF00046">
    <property type="entry name" value="Homeodomain"/>
    <property type="match status" value="1"/>
</dbReference>
<evidence type="ECO:0000256" key="3">
    <source>
        <dbReference type="SAM" id="MobiDB-lite"/>
    </source>
</evidence>
<evidence type="ECO:0000313" key="6">
    <source>
        <dbReference type="Proteomes" id="UP000828390"/>
    </source>
</evidence>
<feature type="compositionally biased region" description="Basic and acidic residues" evidence="3">
    <location>
        <begin position="145"/>
        <end position="163"/>
    </location>
</feature>
<comment type="subcellular location">
    <subcellularLocation>
        <location evidence="1 2">Nucleus</location>
    </subcellularLocation>
</comment>
<evidence type="ECO:0000256" key="1">
    <source>
        <dbReference type="PROSITE-ProRule" id="PRU00108"/>
    </source>
</evidence>
<protein>
    <recommendedName>
        <fullName evidence="4">Homeobox domain-containing protein</fullName>
    </recommendedName>
</protein>
<dbReference type="CDD" id="cd00086">
    <property type="entry name" value="homeodomain"/>
    <property type="match status" value="1"/>
</dbReference>
<accession>A0A9D4B9I5</accession>
<dbReference type="InterPro" id="IPR009057">
    <property type="entry name" value="Homeodomain-like_sf"/>
</dbReference>
<comment type="caution">
    <text evidence="5">The sequence shown here is derived from an EMBL/GenBank/DDBJ whole genome shotgun (WGS) entry which is preliminary data.</text>
</comment>
<evidence type="ECO:0000313" key="5">
    <source>
        <dbReference type="EMBL" id="KAH3694341.1"/>
    </source>
</evidence>
<dbReference type="Gene3D" id="1.10.10.60">
    <property type="entry name" value="Homeodomain-like"/>
    <property type="match status" value="1"/>
</dbReference>
<dbReference type="Proteomes" id="UP000828390">
    <property type="component" value="Unassembled WGS sequence"/>
</dbReference>
<sequence length="359" mass="40237">MTKPTLNTFDDDFHTKGGYQPRFQDEINHTSSRAVRYHPYSMPISRLVDKKVPDIENYEAIGRQKSPVKSIIPFSLESFLSPVSTPDSGIGTTPAYVEERESTPSAIDCSMTSLDSLSPASVNTGSSTSSPYGSERLSGSTSGSPKKDAESAHTSDKESDGKSQKGARTKYTKEQLKTLMKIFHENPYPDSEMMENIAKDFCVKDTNIKIWFQNKRARWRRRVENMNNSTQSHMLHATPVPSQMHPYIPMCSNFPGMPLSQNSGYMYYPWMQTGTLSTNNSTQQQITLNQLPTRQISPTMAPTSFAPYYNIPSPMPTSLYPTPAATYPVMTSPQESITANMNRHLSHNMHGTQNNSFVR</sequence>
<dbReference type="SMART" id="SM00389">
    <property type="entry name" value="HOX"/>
    <property type="match status" value="1"/>
</dbReference>
<gene>
    <name evidence="5" type="ORF">DPMN_081781</name>
</gene>
<dbReference type="PANTHER" id="PTHR46255">
    <property type="entry name" value="SHORT STATURE HOMEOBOX"/>
    <property type="match status" value="1"/>
</dbReference>
<keyword evidence="1 2" id="KW-0371">Homeobox</keyword>
<dbReference type="InterPro" id="IPR001356">
    <property type="entry name" value="HD"/>
</dbReference>
<feature type="domain" description="Homeobox" evidence="4">
    <location>
        <begin position="162"/>
        <end position="222"/>
    </location>
</feature>
<keyword evidence="6" id="KW-1185">Reference proteome</keyword>
<dbReference type="OrthoDB" id="6097457at2759"/>
<dbReference type="GO" id="GO:1990837">
    <property type="term" value="F:sequence-specific double-stranded DNA binding"/>
    <property type="evidence" value="ECO:0007669"/>
    <property type="project" value="TreeGrafter"/>
</dbReference>
<evidence type="ECO:0000256" key="2">
    <source>
        <dbReference type="RuleBase" id="RU000682"/>
    </source>
</evidence>
<dbReference type="PANTHER" id="PTHR46255:SF3">
    <property type="entry name" value="HOMEOBOX DOMAIN-CONTAINING PROTEIN"/>
    <property type="match status" value="1"/>
</dbReference>
<dbReference type="GO" id="GO:0000981">
    <property type="term" value="F:DNA-binding transcription factor activity, RNA polymerase II-specific"/>
    <property type="evidence" value="ECO:0007669"/>
    <property type="project" value="TreeGrafter"/>
</dbReference>
<dbReference type="PROSITE" id="PS50071">
    <property type="entry name" value="HOMEOBOX_2"/>
    <property type="match status" value="1"/>
</dbReference>
<evidence type="ECO:0000259" key="4">
    <source>
        <dbReference type="PROSITE" id="PS50071"/>
    </source>
</evidence>
<feature type="region of interest" description="Disordered" evidence="3">
    <location>
        <begin position="99"/>
        <end position="170"/>
    </location>
</feature>
<organism evidence="5 6">
    <name type="scientific">Dreissena polymorpha</name>
    <name type="common">Zebra mussel</name>
    <name type="synonym">Mytilus polymorpha</name>
    <dbReference type="NCBI Taxonomy" id="45954"/>
    <lineage>
        <taxon>Eukaryota</taxon>
        <taxon>Metazoa</taxon>
        <taxon>Spiralia</taxon>
        <taxon>Lophotrochozoa</taxon>
        <taxon>Mollusca</taxon>
        <taxon>Bivalvia</taxon>
        <taxon>Autobranchia</taxon>
        <taxon>Heteroconchia</taxon>
        <taxon>Euheterodonta</taxon>
        <taxon>Imparidentia</taxon>
        <taxon>Neoheterodontei</taxon>
        <taxon>Myida</taxon>
        <taxon>Dreissenoidea</taxon>
        <taxon>Dreissenidae</taxon>
        <taxon>Dreissena</taxon>
    </lineage>
</organism>
<reference evidence="5" key="2">
    <citation type="submission" date="2020-11" db="EMBL/GenBank/DDBJ databases">
        <authorList>
            <person name="McCartney M.A."/>
            <person name="Auch B."/>
            <person name="Kono T."/>
            <person name="Mallez S."/>
            <person name="Becker A."/>
            <person name="Gohl D.M."/>
            <person name="Silverstein K.A.T."/>
            <person name="Koren S."/>
            <person name="Bechman K.B."/>
            <person name="Herman A."/>
            <person name="Abrahante J.E."/>
            <person name="Garbe J."/>
        </authorList>
    </citation>
    <scope>NUCLEOTIDE SEQUENCE</scope>
    <source>
        <strain evidence="5">Duluth1</strain>
        <tissue evidence="5">Whole animal</tissue>
    </source>
</reference>
<name>A0A9D4B9I5_DREPO</name>
<keyword evidence="1 2" id="KW-0539">Nucleus</keyword>
<dbReference type="GO" id="GO:0005634">
    <property type="term" value="C:nucleus"/>
    <property type="evidence" value="ECO:0007669"/>
    <property type="project" value="UniProtKB-SubCell"/>
</dbReference>
<dbReference type="SUPFAM" id="SSF46689">
    <property type="entry name" value="Homeodomain-like"/>
    <property type="match status" value="1"/>
</dbReference>
<feature type="DNA-binding region" description="Homeobox" evidence="1">
    <location>
        <begin position="164"/>
        <end position="223"/>
    </location>
</feature>
<dbReference type="AlphaFoldDB" id="A0A9D4B9I5"/>
<feature type="compositionally biased region" description="Polar residues" evidence="3">
    <location>
        <begin position="110"/>
        <end position="144"/>
    </location>
</feature>
<keyword evidence="1 2" id="KW-0238">DNA-binding</keyword>
<proteinExistence type="predicted"/>
<dbReference type="EMBL" id="JAIWYP010000016">
    <property type="protein sequence ID" value="KAH3694341.1"/>
    <property type="molecule type" value="Genomic_DNA"/>
</dbReference>